<evidence type="ECO:0000313" key="2">
    <source>
        <dbReference type="Proteomes" id="UP000479710"/>
    </source>
</evidence>
<dbReference type="Proteomes" id="UP000479710">
    <property type="component" value="Unassembled WGS sequence"/>
</dbReference>
<dbReference type="OrthoDB" id="691180at2759"/>
<evidence type="ECO:0000313" key="1">
    <source>
        <dbReference type="EMBL" id="KAF0903643.1"/>
    </source>
</evidence>
<protein>
    <submittedName>
        <fullName evidence="1">Uncharacterized protein</fullName>
    </submittedName>
</protein>
<accession>A0A6G1CVR6</accession>
<keyword evidence="2" id="KW-1185">Reference proteome</keyword>
<sequence length="107" mass="12019">MDMCGASLEEGQGVQPGGVFLSNGCQAKIRLNIRHGRYEARKRLDKANRRVRDAVISLVTWLIWKERNARVFEGVASFPAVVADRITKEWWMWRSAGLAGEISTASN</sequence>
<comment type="caution">
    <text evidence="1">The sequence shown here is derived from an EMBL/GenBank/DDBJ whole genome shotgun (WGS) entry which is preliminary data.</text>
</comment>
<dbReference type="AlphaFoldDB" id="A0A6G1CVR6"/>
<organism evidence="1 2">
    <name type="scientific">Oryza meyeriana var. granulata</name>
    <dbReference type="NCBI Taxonomy" id="110450"/>
    <lineage>
        <taxon>Eukaryota</taxon>
        <taxon>Viridiplantae</taxon>
        <taxon>Streptophyta</taxon>
        <taxon>Embryophyta</taxon>
        <taxon>Tracheophyta</taxon>
        <taxon>Spermatophyta</taxon>
        <taxon>Magnoliopsida</taxon>
        <taxon>Liliopsida</taxon>
        <taxon>Poales</taxon>
        <taxon>Poaceae</taxon>
        <taxon>BOP clade</taxon>
        <taxon>Oryzoideae</taxon>
        <taxon>Oryzeae</taxon>
        <taxon>Oryzinae</taxon>
        <taxon>Oryza</taxon>
        <taxon>Oryza meyeriana</taxon>
    </lineage>
</organism>
<reference evidence="1 2" key="1">
    <citation type="submission" date="2019-11" db="EMBL/GenBank/DDBJ databases">
        <title>Whole genome sequence of Oryza granulata.</title>
        <authorList>
            <person name="Li W."/>
        </authorList>
    </citation>
    <scope>NUCLEOTIDE SEQUENCE [LARGE SCALE GENOMIC DNA]</scope>
    <source>
        <strain evidence="2">cv. Menghai</strain>
        <tissue evidence="1">Leaf</tissue>
    </source>
</reference>
<dbReference type="EMBL" id="SPHZ02000008">
    <property type="protein sequence ID" value="KAF0903643.1"/>
    <property type="molecule type" value="Genomic_DNA"/>
</dbReference>
<gene>
    <name evidence="1" type="ORF">E2562_028346</name>
</gene>
<proteinExistence type="predicted"/>
<name>A0A6G1CVR6_9ORYZ</name>